<keyword evidence="7 11" id="KW-0808">Transferase</keyword>
<evidence type="ECO:0000256" key="1">
    <source>
        <dbReference type="ARBA" id="ARBA00001933"/>
    </source>
</evidence>
<keyword evidence="6 11" id="KW-0028">Amino-acid biosynthesis</keyword>
<dbReference type="GO" id="GO:0004400">
    <property type="term" value="F:histidinol-phosphate transaminase activity"/>
    <property type="evidence" value="ECO:0007669"/>
    <property type="project" value="UniProtKB-UniRule"/>
</dbReference>
<dbReference type="InterPro" id="IPR001917">
    <property type="entry name" value="Aminotrans_II_pyridoxalP_BS"/>
</dbReference>
<evidence type="ECO:0000256" key="5">
    <source>
        <dbReference type="ARBA" id="ARBA00022576"/>
    </source>
</evidence>
<dbReference type="Proteomes" id="UP000324974">
    <property type="component" value="Chromosome"/>
</dbReference>
<proteinExistence type="inferred from homology"/>
<keyword evidence="14" id="KW-1185">Reference proteome</keyword>
<accession>A0A5C1A714</accession>
<organism evidence="13 14">
    <name type="scientific">Limnoglobus roseus</name>
    <dbReference type="NCBI Taxonomy" id="2598579"/>
    <lineage>
        <taxon>Bacteria</taxon>
        <taxon>Pseudomonadati</taxon>
        <taxon>Planctomycetota</taxon>
        <taxon>Planctomycetia</taxon>
        <taxon>Gemmatales</taxon>
        <taxon>Gemmataceae</taxon>
        <taxon>Limnoglobus</taxon>
    </lineage>
</organism>
<dbReference type="GO" id="GO:0000105">
    <property type="term" value="P:L-histidine biosynthetic process"/>
    <property type="evidence" value="ECO:0007669"/>
    <property type="project" value="UniProtKB-UniRule"/>
</dbReference>
<name>A0A5C1A714_9BACT</name>
<dbReference type="InterPro" id="IPR015424">
    <property type="entry name" value="PyrdxlP-dep_Trfase"/>
</dbReference>
<dbReference type="AlphaFoldDB" id="A0A5C1A714"/>
<evidence type="ECO:0000256" key="2">
    <source>
        <dbReference type="ARBA" id="ARBA00005011"/>
    </source>
</evidence>
<dbReference type="GO" id="GO:0030170">
    <property type="term" value="F:pyridoxal phosphate binding"/>
    <property type="evidence" value="ECO:0007669"/>
    <property type="project" value="InterPro"/>
</dbReference>
<dbReference type="NCBIfam" id="TIGR01141">
    <property type="entry name" value="hisC"/>
    <property type="match status" value="1"/>
</dbReference>
<dbReference type="EMBL" id="CP042425">
    <property type="protein sequence ID" value="QEL14195.1"/>
    <property type="molecule type" value="Genomic_DNA"/>
</dbReference>
<dbReference type="InterPro" id="IPR015422">
    <property type="entry name" value="PyrdxlP-dep_Trfase_small"/>
</dbReference>
<evidence type="ECO:0000256" key="3">
    <source>
        <dbReference type="ARBA" id="ARBA00007970"/>
    </source>
</evidence>
<evidence type="ECO:0000313" key="13">
    <source>
        <dbReference type="EMBL" id="QEL14195.1"/>
    </source>
</evidence>
<dbReference type="Gene3D" id="3.40.640.10">
    <property type="entry name" value="Type I PLP-dependent aspartate aminotransferase-like (Major domain)"/>
    <property type="match status" value="1"/>
</dbReference>
<evidence type="ECO:0000256" key="11">
    <source>
        <dbReference type="HAMAP-Rule" id="MF_01023"/>
    </source>
</evidence>
<dbReference type="PROSITE" id="PS00599">
    <property type="entry name" value="AA_TRANSFER_CLASS_2"/>
    <property type="match status" value="1"/>
</dbReference>
<gene>
    <name evidence="11 13" type="primary">hisC</name>
    <name evidence="13" type="ORF">PX52LOC_01065</name>
</gene>
<evidence type="ECO:0000256" key="7">
    <source>
        <dbReference type="ARBA" id="ARBA00022679"/>
    </source>
</evidence>
<keyword evidence="5 11" id="KW-0032">Aminotransferase</keyword>
<dbReference type="InterPro" id="IPR050106">
    <property type="entry name" value="HistidinolP_aminotransfase"/>
</dbReference>
<comment type="subunit">
    <text evidence="4 11">Homodimer.</text>
</comment>
<dbReference type="Pfam" id="PF00155">
    <property type="entry name" value="Aminotran_1_2"/>
    <property type="match status" value="1"/>
</dbReference>
<dbReference type="PANTHER" id="PTHR43643:SF6">
    <property type="entry name" value="HISTIDINOL-PHOSPHATE AMINOTRANSFERASE"/>
    <property type="match status" value="1"/>
</dbReference>
<keyword evidence="9 11" id="KW-0368">Histidine biosynthesis</keyword>
<sequence length="366" mass="39857">MKTSGLSGGVFVPPVSFSLMNAIRPNIRGMAGYVPGEQLNSPDIVKLNTNENPYPPSPRVFEAIRAALTGDKLRKYPQPFGDTFRKAAGKVLGVDPDSILIGNGSDDILTILTRAFVPEGGLIASPTPSYILYKSLAEIQGAKFQTVPFADDWSLPNPWPVAAANLTFLPNPNSPSGSCLRLPVLERLAEQVGGPLVLDEAYADFAEWNGLPLVKELPNVIVTRTFSKSYALAGIRFGFAVADPDTVRELLKVKDSYNCDVLSLAAATAAIEDQGYFADVRDRILATRGRMQAELSKLGFRVTGSQANFLWCRRNDKPVKPMYEALKAKNILVRYMNYAGYGDGLRISVGTDAEIDKLLAELRKVV</sequence>
<comment type="cofactor">
    <cofactor evidence="1 11">
        <name>pyridoxal 5'-phosphate</name>
        <dbReference type="ChEBI" id="CHEBI:597326"/>
    </cofactor>
</comment>
<evidence type="ECO:0000256" key="10">
    <source>
        <dbReference type="ARBA" id="ARBA00047481"/>
    </source>
</evidence>
<dbReference type="EC" id="2.6.1.9" evidence="11"/>
<dbReference type="HAMAP" id="MF_01023">
    <property type="entry name" value="HisC_aminotrans_2"/>
    <property type="match status" value="1"/>
</dbReference>
<evidence type="ECO:0000259" key="12">
    <source>
        <dbReference type="Pfam" id="PF00155"/>
    </source>
</evidence>
<keyword evidence="8 11" id="KW-0663">Pyridoxal phosphate</keyword>
<evidence type="ECO:0000256" key="9">
    <source>
        <dbReference type="ARBA" id="ARBA00023102"/>
    </source>
</evidence>
<evidence type="ECO:0000256" key="4">
    <source>
        <dbReference type="ARBA" id="ARBA00011738"/>
    </source>
</evidence>
<dbReference type="PANTHER" id="PTHR43643">
    <property type="entry name" value="HISTIDINOL-PHOSPHATE AMINOTRANSFERASE 2"/>
    <property type="match status" value="1"/>
</dbReference>
<dbReference type="Gene3D" id="3.90.1150.10">
    <property type="entry name" value="Aspartate Aminotransferase, domain 1"/>
    <property type="match status" value="1"/>
</dbReference>
<feature type="domain" description="Aminotransferase class I/classII large" evidence="12">
    <location>
        <begin position="43"/>
        <end position="361"/>
    </location>
</feature>
<protein>
    <recommendedName>
        <fullName evidence="11">Histidinol-phosphate aminotransferase</fullName>
        <ecNumber evidence="11">2.6.1.9</ecNumber>
    </recommendedName>
    <alternativeName>
        <fullName evidence="11">Imidazole acetol-phosphate transaminase</fullName>
    </alternativeName>
</protein>
<evidence type="ECO:0000256" key="8">
    <source>
        <dbReference type="ARBA" id="ARBA00022898"/>
    </source>
</evidence>
<dbReference type="CDD" id="cd00609">
    <property type="entry name" value="AAT_like"/>
    <property type="match status" value="1"/>
</dbReference>
<comment type="similarity">
    <text evidence="3 11">Belongs to the class-II pyridoxal-phosphate-dependent aminotransferase family. Histidinol-phosphate aminotransferase subfamily.</text>
</comment>
<reference evidence="14" key="1">
    <citation type="submission" date="2019-08" db="EMBL/GenBank/DDBJ databases">
        <title>Limnoglobus roseus gen. nov., sp. nov., a novel freshwater planctomycete with a giant genome from the family Gemmataceae.</title>
        <authorList>
            <person name="Kulichevskaya I.S."/>
            <person name="Naumoff D.G."/>
            <person name="Miroshnikov K."/>
            <person name="Ivanova A."/>
            <person name="Philippov D.A."/>
            <person name="Hakobyan A."/>
            <person name="Rijpstra I.C."/>
            <person name="Sinninghe Damste J.S."/>
            <person name="Liesack W."/>
            <person name="Dedysh S.N."/>
        </authorList>
    </citation>
    <scope>NUCLEOTIDE SEQUENCE [LARGE SCALE GENOMIC DNA]</scope>
    <source>
        <strain evidence="14">PX52</strain>
    </source>
</reference>
<dbReference type="InterPro" id="IPR015421">
    <property type="entry name" value="PyrdxlP-dep_Trfase_major"/>
</dbReference>
<dbReference type="SUPFAM" id="SSF53383">
    <property type="entry name" value="PLP-dependent transferases"/>
    <property type="match status" value="1"/>
</dbReference>
<evidence type="ECO:0000256" key="6">
    <source>
        <dbReference type="ARBA" id="ARBA00022605"/>
    </source>
</evidence>
<dbReference type="InterPro" id="IPR004839">
    <property type="entry name" value="Aminotransferase_I/II_large"/>
</dbReference>
<dbReference type="KEGG" id="lrs:PX52LOC_01065"/>
<dbReference type="UniPathway" id="UPA00031">
    <property type="reaction ID" value="UER00012"/>
</dbReference>
<comment type="pathway">
    <text evidence="2 11">Amino-acid biosynthesis; L-histidine biosynthesis; L-histidine from 5-phospho-alpha-D-ribose 1-diphosphate: step 7/9.</text>
</comment>
<feature type="modified residue" description="N6-(pyridoxal phosphate)lysine" evidence="11">
    <location>
        <position position="228"/>
    </location>
</feature>
<evidence type="ECO:0000313" key="14">
    <source>
        <dbReference type="Proteomes" id="UP000324974"/>
    </source>
</evidence>
<comment type="catalytic activity">
    <reaction evidence="10 11">
        <text>L-histidinol phosphate + 2-oxoglutarate = 3-(imidazol-4-yl)-2-oxopropyl phosphate + L-glutamate</text>
        <dbReference type="Rhea" id="RHEA:23744"/>
        <dbReference type="ChEBI" id="CHEBI:16810"/>
        <dbReference type="ChEBI" id="CHEBI:29985"/>
        <dbReference type="ChEBI" id="CHEBI:57766"/>
        <dbReference type="ChEBI" id="CHEBI:57980"/>
        <dbReference type="EC" id="2.6.1.9"/>
    </reaction>
</comment>
<dbReference type="InterPro" id="IPR005861">
    <property type="entry name" value="HisP_aminotrans"/>
</dbReference>